<dbReference type="CDD" id="cd00180">
    <property type="entry name" value="PKc"/>
    <property type="match status" value="1"/>
</dbReference>
<feature type="region of interest" description="Disordered" evidence="11">
    <location>
        <begin position="774"/>
        <end position="898"/>
    </location>
</feature>
<dbReference type="OrthoDB" id="4062651at2759"/>
<protein>
    <recommendedName>
        <fullName evidence="2">non-specific serine/threonine protein kinase</fullName>
        <ecNumber evidence="2">2.7.11.1</ecNumber>
    </recommendedName>
    <alternativeName>
        <fullName evidence="8">Autophagy-related protein 1</fullName>
    </alternativeName>
</protein>
<dbReference type="InterPro" id="IPR045269">
    <property type="entry name" value="Atg1-like"/>
</dbReference>
<dbReference type="GO" id="GO:0005829">
    <property type="term" value="C:cytosol"/>
    <property type="evidence" value="ECO:0007669"/>
    <property type="project" value="TreeGrafter"/>
</dbReference>
<feature type="region of interest" description="Disordered" evidence="11">
    <location>
        <begin position="444"/>
        <end position="476"/>
    </location>
</feature>
<dbReference type="InterPro" id="IPR000719">
    <property type="entry name" value="Prot_kinase_dom"/>
</dbReference>
<evidence type="ECO:0000256" key="10">
    <source>
        <dbReference type="ARBA" id="ARBA00048679"/>
    </source>
</evidence>
<feature type="domain" description="Protein kinase" evidence="12">
    <location>
        <begin position="28"/>
        <end position="368"/>
    </location>
</feature>
<name>A0A6A7B8U6_9PLEO</name>
<feature type="region of interest" description="Disordered" evidence="11">
    <location>
        <begin position="682"/>
        <end position="742"/>
    </location>
</feature>
<keyword evidence="6 13" id="KW-0418">Kinase</keyword>
<feature type="compositionally biased region" description="Polar residues" evidence="11">
    <location>
        <begin position="719"/>
        <end position="742"/>
    </location>
</feature>
<accession>A0A6A7B8U6</accession>
<evidence type="ECO:0000256" key="8">
    <source>
        <dbReference type="ARBA" id="ARBA00030237"/>
    </source>
</evidence>
<keyword evidence="7" id="KW-0067">ATP-binding</keyword>
<keyword evidence="14" id="KW-1185">Reference proteome</keyword>
<keyword evidence="4" id="KW-0808">Transferase</keyword>
<feature type="compositionally biased region" description="Basic and acidic residues" evidence="11">
    <location>
        <begin position="685"/>
        <end position="718"/>
    </location>
</feature>
<evidence type="ECO:0000256" key="4">
    <source>
        <dbReference type="ARBA" id="ARBA00022679"/>
    </source>
</evidence>
<evidence type="ECO:0000313" key="13">
    <source>
        <dbReference type="EMBL" id="KAF2851976.1"/>
    </source>
</evidence>
<comment type="catalytic activity">
    <reaction evidence="10">
        <text>L-seryl-[protein] + ATP = O-phospho-L-seryl-[protein] + ADP + H(+)</text>
        <dbReference type="Rhea" id="RHEA:17989"/>
        <dbReference type="Rhea" id="RHEA-COMP:9863"/>
        <dbReference type="Rhea" id="RHEA-COMP:11604"/>
        <dbReference type="ChEBI" id="CHEBI:15378"/>
        <dbReference type="ChEBI" id="CHEBI:29999"/>
        <dbReference type="ChEBI" id="CHEBI:30616"/>
        <dbReference type="ChEBI" id="CHEBI:83421"/>
        <dbReference type="ChEBI" id="CHEBI:456216"/>
        <dbReference type="EC" id="2.7.11.1"/>
    </reaction>
</comment>
<evidence type="ECO:0000259" key="12">
    <source>
        <dbReference type="PROSITE" id="PS50011"/>
    </source>
</evidence>
<dbReference type="GO" id="GO:0034727">
    <property type="term" value="P:piecemeal microautophagy of the nucleus"/>
    <property type="evidence" value="ECO:0007669"/>
    <property type="project" value="TreeGrafter"/>
</dbReference>
<dbReference type="GO" id="GO:0000045">
    <property type="term" value="P:autophagosome assembly"/>
    <property type="evidence" value="ECO:0007669"/>
    <property type="project" value="TreeGrafter"/>
</dbReference>
<evidence type="ECO:0000256" key="3">
    <source>
        <dbReference type="ARBA" id="ARBA00022527"/>
    </source>
</evidence>
<reference evidence="13" key="1">
    <citation type="submission" date="2020-01" db="EMBL/GenBank/DDBJ databases">
        <authorList>
            <consortium name="DOE Joint Genome Institute"/>
            <person name="Haridas S."/>
            <person name="Albert R."/>
            <person name="Binder M."/>
            <person name="Bloem J."/>
            <person name="Labutti K."/>
            <person name="Salamov A."/>
            <person name="Andreopoulos B."/>
            <person name="Baker S.E."/>
            <person name="Barry K."/>
            <person name="Bills G."/>
            <person name="Bluhm B.H."/>
            <person name="Cannon C."/>
            <person name="Castanera R."/>
            <person name="Culley D.E."/>
            <person name="Daum C."/>
            <person name="Ezra D."/>
            <person name="Gonzalez J.B."/>
            <person name="Henrissat B."/>
            <person name="Kuo A."/>
            <person name="Liang C."/>
            <person name="Lipzen A."/>
            <person name="Lutzoni F."/>
            <person name="Magnuson J."/>
            <person name="Mondo S."/>
            <person name="Nolan M."/>
            <person name="Ohm R."/>
            <person name="Pangilinan J."/>
            <person name="Park H.-J."/>
            <person name="Ramirez L."/>
            <person name="Alfaro M."/>
            <person name="Sun H."/>
            <person name="Tritt A."/>
            <person name="Yoshinaga Y."/>
            <person name="Zwiers L.-H."/>
            <person name="Turgeon B.G."/>
            <person name="Goodwin S.B."/>
            <person name="Spatafora J.W."/>
            <person name="Crous P.W."/>
            <person name="Grigoriev I.V."/>
        </authorList>
    </citation>
    <scope>NUCLEOTIDE SEQUENCE</scope>
    <source>
        <strain evidence="13">IPT5</strain>
    </source>
</reference>
<proteinExistence type="predicted"/>
<dbReference type="GO" id="GO:0004674">
    <property type="term" value="F:protein serine/threonine kinase activity"/>
    <property type="evidence" value="ECO:0007669"/>
    <property type="project" value="UniProtKB-KW"/>
</dbReference>
<evidence type="ECO:0000256" key="2">
    <source>
        <dbReference type="ARBA" id="ARBA00012513"/>
    </source>
</evidence>
<dbReference type="AlphaFoldDB" id="A0A6A7B8U6"/>
<dbReference type="InterPro" id="IPR011009">
    <property type="entry name" value="Kinase-like_dom_sf"/>
</dbReference>
<dbReference type="Proteomes" id="UP000799423">
    <property type="component" value="Unassembled WGS sequence"/>
</dbReference>
<dbReference type="PROSITE" id="PS50011">
    <property type="entry name" value="PROTEIN_KINASE_DOM"/>
    <property type="match status" value="1"/>
</dbReference>
<organism evidence="13 14">
    <name type="scientific">Plenodomus tracheiphilus IPT5</name>
    <dbReference type="NCBI Taxonomy" id="1408161"/>
    <lineage>
        <taxon>Eukaryota</taxon>
        <taxon>Fungi</taxon>
        <taxon>Dikarya</taxon>
        <taxon>Ascomycota</taxon>
        <taxon>Pezizomycotina</taxon>
        <taxon>Dothideomycetes</taxon>
        <taxon>Pleosporomycetidae</taxon>
        <taxon>Pleosporales</taxon>
        <taxon>Pleosporineae</taxon>
        <taxon>Leptosphaeriaceae</taxon>
        <taxon>Plenodomus</taxon>
    </lineage>
</organism>
<dbReference type="SUPFAM" id="SSF56112">
    <property type="entry name" value="Protein kinase-like (PK-like)"/>
    <property type="match status" value="1"/>
</dbReference>
<feature type="compositionally biased region" description="Pro residues" evidence="11">
    <location>
        <begin position="789"/>
        <end position="802"/>
    </location>
</feature>
<dbReference type="GO" id="GO:0000422">
    <property type="term" value="P:autophagy of mitochondrion"/>
    <property type="evidence" value="ECO:0007669"/>
    <property type="project" value="TreeGrafter"/>
</dbReference>
<dbReference type="EC" id="2.7.11.1" evidence="2"/>
<feature type="compositionally biased region" description="Polar residues" evidence="11">
    <location>
        <begin position="444"/>
        <end position="455"/>
    </location>
</feature>
<dbReference type="GO" id="GO:0034045">
    <property type="term" value="C:phagophore assembly site membrane"/>
    <property type="evidence" value="ECO:0007669"/>
    <property type="project" value="UniProtKB-SubCell"/>
</dbReference>
<evidence type="ECO:0000256" key="5">
    <source>
        <dbReference type="ARBA" id="ARBA00022741"/>
    </source>
</evidence>
<evidence type="ECO:0000256" key="7">
    <source>
        <dbReference type="ARBA" id="ARBA00022840"/>
    </source>
</evidence>
<evidence type="ECO:0000313" key="14">
    <source>
        <dbReference type="Proteomes" id="UP000799423"/>
    </source>
</evidence>
<dbReference type="GO" id="GO:0005524">
    <property type="term" value="F:ATP binding"/>
    <property type="evidence" value="ECO:0007669"/>
    <property type="project" value="UniProtKB-KW"/>
</dbReference>
<evidence type="ECO:0000256" key="6">
    <source>
        <dbReference type="ARBA" id="ARBA00022777"/>
    </source>
</evidence>
<dbReference type="GO" id="GO:0042594">
    <property type="term" value="P:response to starvation"/>
    <property type="evidence" value="ECO:0007669"/>
    <property type="project" value="TreeGrafter"/>
</dbReference>
<feature type="compositionally biased region" description="Polar residues" evidence="11">
    <location>
        <begin position="826"/>
        <end position="864"/>
    </location>
</feature>
<dbReference type="GO" id="GO:0010506">
    <property type="term" value="P:regulation of autophagy"/>
    <property type="evidence" value="ECO:0007669"/>
    <property type="project" value="InterPro"/>
</dbReference>
<keyword evidence="3" id="KW-0723">Serine/threonine-protein kinase</keyword>
<evidence type="ECO:0000256" key="1">
    <source>
        <dbReference type="ARBA" id="ARBA00004623"/>
    </source>
</evidence>
<sequence length="898" mass="101035">MSDEAHAVWNQRYATSEIELKRDQPKPFTLGEQLGKGGLGVVHKIILDGVVLALKQTWVKKVTADHLNEIKILRRVSEYRHRHIVELIGAYVQPQHKQTEIGILMWPAAYTDLKAALHDYEVFAQYVQSVNWLPLPTSASDVRMATESLLFLVPEVSTAEELFRNPGFFLRRGSLQIQQTIGCIAEAVSYLHQQGIRHKDLKPSQILLSASGLWLTDFGWSRDMSELDQSTTSDGQNITAKYHAPERANKRPCGWAEDIFALGCIFVEVVYAAHTPYTSQRTPSPWSKPGWKFQENLADIHDWMRPLRGDDLSLRANGQSAPFDMDVRHAYSAFVDLVTQMLALEASDRPSLSCITTTLAGLSPLRFVNNAPCNMFIKSCCYSNDSISPADGGVTDPLATKSRTANLTVPVKTTDRNRKRIPIPAHLTFGNAMANRSMPNIHNSLQRSPSLAGNNKSRERIRPVGPGRSSTEPGARDHASLVFTPSIPHPPDNWSLSMAGTRGDSLQDHLEQTPAPHFTKVRRPLPRPKTTAQYPKERHPVFESTAARNLALVDYPFRHGRSKPDGDLVALGRDELQYSGGLPYEALGYPQNMPMSPTDACVYSGNNSTLPEDPNFCEGPRCFCNANIEERAGTRTKSRLRRSHSFISPSIGGTNDGLGLSFDGYMYDSKLLEHPPQLVWQTTREPQDMSSKMDRMERDEQRHLERSAKELAERHRQQQADPQLRTQHPIQSPNPVETSTNERAAIELSLAENRHLYYNPRTHRRPYNYHTNNTNTMMQPSHSTIHPPKFSPPSPPTIPSSPPRRRKQNTTIIQQRPANKGISISFDPTTANLSFDPESSSFTLQSHAKNNRSSSYTQQPQSKSVGDRLVPLYRRHRAEKEKPDSEAVAAWQDEWEEV</sequence>
<keyword evidence="5" id="KW-0547">Nucleotide-binding</keyword>
<dbReference type="PANTHER" id="PTHR24348">
    <property type="entry name" value="SERINE/THREONINE-PROTEIN KINASE UNC-51-RELATED"/>
    <property type="match status" value="1"/>
</dbReference>
<comment type="catalytic activity">
    <reaction evidence="9">
        <text>L-threonyl-[protein] + ATP = O-phospho-L-threonyl-[protein] + ADP + H(+)</text>
        <dbReference type="Rhea" id="RHEA:46608"/>
        <dbReference type="Rhea" id="RHEA-COMP:11060"/>
        <dbReference type="Rhea" id="RHEA-COMP:11605"/>
        <dbReference type="ChEBI" id="CHEBI:15378"/>
        <dbReference type="ChEBI" id="CHEBI:30013"/>
        <dbReference type="ChEBI" id="CHEBI:30616"/>
        <dbReference type="ChEBI" id="CHEBI:61977"/>
        <dbReference type="ChEBI" id="CHEBI:456216"/>
        <dbReference type="EC" id="2.7.11.1"/>
    </reaction>
</comment>
<comment type="subcellular location">
    <subcellularLocation>
        <location evidence="1">Preautophagosomal structure membrane</location>
        <topology evidence="1">Peripheral membrane protein</topology>
    </subcellularLocation>
</comment>
<dbReference type="Pfam" id="PF00069">
    <property type="entry name" value="Pkinase"/>
    <property type="match status" value="1"/>
</dbReference>
<dbReference type="GO" id="GO:0061709">
    <property type="term" value="P:reticulophagy"/>
    <property type="evidence" value="ECO:0007669"/>
    <property type="project" value="TreeGrafter"/>
</dbReference>
<evidence type="ECO:0000256" key="11">
    <source>
        <dbReference type="SAM" id="MobiDB-lite"/>
    </source>
</evidence>
<evidence type="ECO:0000256" key="9">
    <source>
        <dbReference type="ARBA" id="ARBA00047899"/>
    </source>
</evidence>
<gene>
    <name evidence="13" type="ORF">T440DRAFT_467223</name>
</gene>
<dbReference type="EMBL" id="MU006300">
    <property type="protein sequence ID" value="KAF2851976.1"/>
    <property type="molecule type" value="Genomic_DNA"/>
</dbReference>
<dbReference type="PANTHER" id="PTHR24348:SF22">
    <property type="entry name" value="NON-SPECIFIC SERINE_THREONINE PROTEIN KINASE"/>
    <property type="match status" value="1"/>
</dbReference>
<dbReference type="Gene3D" id="1.10.510.10">
    <property type="entry name" value="Transferase(Phosphotransferase) domain 1"/>
    <property type="match status" value="2"/>
</dbReference>
<dbReference type="GO" id="GO:0005776">
    <property type="term" value="C:autophagosome"/>
    <property type="evidence" value="ECO:0007669"/>
    <property type="project" value="TreeGrafter"/>
</dbReference>